<dbReference type="PANTHER" id="PTHR13355">
    <property type="entry name" value="GLUCOSAMINE 6-PHOSPHATE N-ACETYLTRANSFERASE"/>
    <property type="match status" value="1"/>
</dbReference>
<dbReference type="InterPro" id="IPR000182">
    <property type="entry name" value="GNAT_dom"/>
</dbReference>
<name>A0A9X8UKE9_9FIRM</name>
<dbReference type="EMBL" id="SLUK01000002">
    <property type="protein sequence ID" value="TCL44417.1"/>
    <property type="molecule type" value="Genomic_DNA"/>
</dbReference>
<dbReference type="AlphaFoldDB" id="A0A9X8UKE9"/>
<dbReference type="Gene3D" id="3.40.630.30">
    <property type="match status" value="1"/>
</dbReference>
<evidence type="ECO:0000259" key="1">
    <source>
        <dbReference type="PROSITE" id="PS51186"/>
    </source>
</evidence>
<keyword evidence="3" id="KW-1185">Reference proteome</keyword>
<dbReference type="RefSeq" id="WP_132083883.1">
    <property type="nucleotide sequence ID" value="NZ_SLUK01000002.1"/>
</dbReference>
<dbReference type="Pfam" id="PF00583">
    <property type="entry name" value="Acetyltransf_1"/>
    <property type="match status" value="1"/>
</dbReference>
<dbReference type="CDD" id="cd04301">
    <property type="entry name" value="NAT_SF"/>
    <property type="match status" value="1"/>
</dbReference>
<dbReference type="InterPro" id="IPR039143">
    <property type="entry name" value="GNPNAT1-like"/>
</dbReference>
<dbReference type="Proteomes" id="UP000294682">
    <property type="component" value="Unassembled WGS sequence"/>
</dbReference>
<accession>A0A9X8UKE9</accession>
<proteinExistence type="predicted"/>
<dbReference type="GO" id="GO:0004343">
    <property type="term" value="F:glucosamine 6-phosphate N-acetyltransferase activity"/>
    <property type="evidence" value="ECO:0007669"/>
    <property type="project" value="TreeGrafter"/>
</dbReference>
<gene>
    <name evidence="2" type="ORF">EDD78_10230</name>
</gene>
<dbReference type="PROSITE" id="PS51186">
    <property type="entry name" value="GNAT"/>
    <property type="match status" value="1"/>
</dbReference>
<reference evidence="2 3" key="1">
    <citation type="submission" date="2019-03" db="EMBL/GenBank/DDBJ databases">
        <title>Genomic Encyclopedia of Type Strains, Phase IV (KMG-IV): sequencing the most valuable type-strain genomes for metagenomic binning, comparative biology and taxonomic classification.</title>
        <authorList>
            <person name="Goeker M."/>
        </authorList>
    </citation>
    <scope>NUCLEOTIDE SEQUENCE [LARGE SCALE GENOMIC DNA]</scope>
    <source>
        <strain evidence="2 3">DSM 100433</strain>
    </source>
</reference>
<evidence type="ECO:0000313" key="2">
    <source>
        <dbReference type="EMBL" id="TCL44417.1"/>
    </source>
</evidence>
<sequence>MNRYRCVVRKGLCGIEDTMAIRVRVFHDEQGFTEVIDETDPVAHNIVLYDGERPIATGRLFPYRDGIYKIGRVAVEQEYRRGGTGRELMAQLEALARSLGAQAIQLSAQEGAIGFYERLGYAAFGEWYMDEHCPHRDMTKTL</sequence>
<protein>
    <submittedName>
        <fullName evidence="2">GNAT family N-acyltransferase</fullName>
    </submittedName>
</protein>
<feature type="domain" description="N-acetyltransferase" evidence="1">
    <location>
        <begin position="2"/>
        <end position="142"/>
    </location>
</feature>
<dbReference type="SUPFAM" id="SSF55729">
    <property type="entry name" value="Acyl-CoA N-acyltransferases (Nat)"/>
    <property type="match status" value="1"/>
</dbReference>
<dbReference type="InterPro" id="IPR016181">
    <property type="entry name" value="Acyl_CoA_acyltransferase"/>
</dbReference>
<dbReference type="PANTHER" id="PTHR13355:SF11">
    <property type="entry name" value="GLUCOSAMINE 6-PHOSPHATE N-ACETYLTRANSFERASE"/>
    <property type="match status" value="1"/>
</dbReference>
<organism evidence="2 3">
    <name type="scientific">Harryflintia acetispora</name>
    <dbReference type="NCBI Taxonomy" id="1849041"/>
    <lineage>
        <taxon>Bacteria</taxon>
        <taxon>Bacillati</taxon>
        <taxon>Bacillota</taxon>
        <taxon>Clostridia</taxon>
        <taxon>Eubacteriales</taxon>
        <taxon>Oscillospiraceae</taxon>
        <taxon>Harryflintia</taxon>
    </lineage>
</organism>
<comment type="caution">
    <text evidence="2">The sequence shown here is derived from an EMBL/GenBank/DDBJ whole genome shotgun (WGS) entry which is preliminary data.</text>
</comment>
<evidence type="ECO:0000313" key="3">
    <source>
        <dbReference type="Proteomes" id="UP000294682"/>
    </source>
</evidence>